<dbReference type="EMBL" id="FXTP01000006">
    <property type="protein sequence ID" value="SMO64040.1"/>
    <property type="molecule type" value="Genomic_DNA"/>
</dbReference>
<keyword evidence="10" id="KW-1185">Reference proteome</keyword>
<keyword evidence="4" id="KW-1134">Transmembrane beta strand</keyword>
<dbReference type="InterPro" id="IPR051906">
    <property type="entry name" value="TolC-like"/>
</dbReference>
<dbReference type="GO" id="GO:1990281">
    <property type="term" value="C:efflux pump complex"/>
    <property type="evidence" value="ECO:0007669"/>
    <property type="project" value="TreeGrafter"/>
</dbReference>
<evidence type="ECO:0000256" key="8">
    <source>
        <dbReference type="SAM" id="SignalP"/>
    </source>
</evidence>
<dbReference type="GO" id="GO:0015288">
    <property type="term" value="F:porin activity"/>
    <property type="evidence" value="ECO:0007669"/>
    <property type="project" value="TreeGrafter"/>
</dbReference>
<feature type="signal peptide" evidence="8">
    <location>
        <begin position="1"/>
        <end position="49"/>
    </location>
</feature>
<dbReference type="Proteomes" id="UP000317557">
    <property type="component" value="Unassembled WGS sequence"/>
</dbReference>
<evidence type="ECO:0000256" key="2">
    <source>
        <dbReference type="ARBA" id="ARBA00007613"/>
    </source>
</evidence>
<name>A0A521CZE8_9BACT</name>
<gene>
    <name evidence="9" type="ORF">SAMN06265219_106203</name>
</gene>
<dbReference type="Pfam" id="PF02321">
    <property type="entry name" value="OEP"/>
    <property type="match status" value="1"/>
</dbReference>
<dbReference type="GO" id="GO:0015562">
    <property type="term" value="F:efflux transmembrane transporter activity"/>
    <property type="evidence" value="ECO:0007669"/>
    <property type="project" value="InterPro"/>
</dbReference>
<evidence type="ECO:0000256" key="6">
    <source>
        <dbReference type="ARBA" id="ARBA00023136"/>
    </source>
</evidence>
<dbReference type="GO" id="GO:0009279">
    <property type="term" value="C:cell outer membrane"/>
    <property type="evidence" value="ECO:0007669"/>
    <property type="project" value="UniProtKB-SubCell"/>
</dbReference>
<keyword evidence="5" id="KW-0812">Transmembrane</keyword>
<evidence type="ECO:0000256" key="5">
    <source>
        <dbReference type="ARBA" id="ARBA00022692"/>
    </source>
</evidence>
<dbReference type="PANTHER" id="PTHR30026:SF20">
    <property type="entry name" value="OUTER MEMBRANE PROTEIN TOLC"/>
    <property type="match status" value="1"/>
</dbReference>
<evidence type="ECO:0000256" key="1">
    <source>
        <dbReference type="ARBA" id="ARBA00004442"/>
    </source>
</evidence>
<organism evidence="9 10">
    <name type="scientific">Gracilimonas mengyeensis</name>
    <dbReference type="NCBI Taxonomy" id="1302730"/>
    <lineage>
        <taxon>Bacteria</taxon>
        <taxon>Pseudomonadati</taxon>
        <taxon>Balneolota</taxon>
        <taxon>Balneolia</taxon>
        <taxon>Balneolales</taxon>
        <taxon>Balneolaceae</taxon>
        <taxon>Gracilimonas</taxon>
    </lineage>
</organism>
<evidence type="ECO:0000256" key="7">
    <source>
        <dbReference type="ARBA" id="ARBA00023237"/>
    </source>
</evidence>
<evidence type="ECO:0000256" key="3">
    <source>
        <dbReference type="ARBA" id="ARBA00022448"/>
    </source>
</evidence>
<proteinExistence type="inferred from homology"/>
<evidence type="ECO:0000256" key="4">
    <source>
        <dbReference type="ARBA" id="ARBA00022452"/>
    </source>
</evidence>
<accession>A0A521CZE8</accession>
<feature type="chain" id="PRO_5021912000" evidence="8">
    <location>
        <begin position="50"/>
        <end position="447"/>
    </location>
</feature>
<keyword evidence="8" id="KW-0732">Signal</keyword>
<dbReference type="Gene3D" id="1.20.1600.10">
    <property type="entry name" value="Outer membrane efflux proteins (OEP)"/>
    <property type="match status" value="1"/>
</dbReference>
<comment type="similarity">
    <text evidence="2">Belongs to the outer membrane factor (OMF) (TC 1.B.17) family.</text>
</comment>
<evidence type="ECO:0000313" key="10">
    <source>
        <dbReference type="Proteomes" id="UP000317557"/>
    </source>
</evidence>
<evidence type="ECO:0000313" key="9">
    <source>
        <dbReference type="EMBL" id="SMO64040.1"/>
    </source>
</evidence>
<keyword evidence="6" id="KW-0472">Membrane</keyword>
<dbReference type="OrthoDB" id="1680428at2"/>
<keyword evidence="7" id="KW-0998">Cell outer membrane</keyword>
<comment type="subcellular location">
    <subcellularLocation>
        <location evidence="1">Cell outer membrane</location>
    </subcellularLocation>
</comment>
<reference evidence="9 10" key="1">
    <citation type="submission" date="2017-05" db="EMBL/GenBank/DDBJ databases">
        <authorList>
            <person name="Varghese N."/>
            <person name="Submissions S."/>
        </authorList>
    </citation>
    <scope>NUCLEOTIDE SEQUENCE [LARGE SCALE GENOMIC DNA]</scope>
    <source>
        <strain evidence="9 10">DSM 21985</strain>
    </source>
</reference>
<dbReference type="SUPFAM" id="SSF56954">
    <property type="entry name" value="Outer membrane efflux proteins (OEP)"/>
    <property type="match status" value="1"/>
</dbReference>
<sequence>MKEYRTRNIEQGTLNGQVGKCLTLFAKTLRPLRLTTLLALLTLSITANAQTIADYQQEAAENNPELKAKYQQYLSALEERPIVGTLSDPEVSFSYFIKPIETRIGPQQGRISISQMLPWFGTLASQRTASDLKAKAKFEAFQEERNQLFYQVEKTMLELYELEESIRIAEENRLILNSLVEISLRRYETDRASQVDVLRAQIEEEDLLIQIELLKDNREVLFQKMNELLNREKGAMIAIPDNLDETELANREALLAQVRQQNPALNRLRYQEEVSDEMKSLAKKQNKPGLMVGVDYIFTGETDMPNITDSGKDALMVMGGIRLPIFSNKNSARVQQAERNRQEAQYQLSSRENTLETELDASLRDYRDAMRRYELYDQKQIQRIQQAIDVMMEAYSSDSSDFEEILRMQRKQLEYQLKRIQAKTAQHIAEAYIEYLTGIHNVKEAGL</sequence>
<dbReference type="AlphaFoldDB" id="A0A521CZE8"/>
<dbReference type="InterPro" id="IPR003423">
    <property type="entry name" value="OMP_efflux"/>
</dbReference>
<dbReference type="PANTHER" id="PTHR30026">
    <property type="entry name" value="OUTER MEMBRANE PROTEIN TOLC"/>
    <property type="match status" value="1"/>
</dbReference>
<keyword evidence="3" id="KW-0813">Transport</keyword>
<protein>
    <submittedName>
        <fullName evidence="9">Outer membrane protein TolC</fullName>
    </submittedName>
</protein>